<dbReference type="PANTHER" id="PTHR46401">
    <property type="entry name" value="GLYCOSYLTRANSFERASE WBBK-RELATED"/>
    <property type="match status" value="1"/>
</dbReference>
<gene>
    <name evidence="4" type="ORF">UU29_C0008G0116</name>
</gene>
<dbReference type="EMBL" id="LCAB01000008">
    <property type="protein sequence ID" value="KKR83007.1"/>
    <property type="molecule type" value="Genomic_DNA"/>
</dbReference>
<evidence type="ECO:0000259" key="3">
    <source>
        <dbReference type="Pfam" id="PF13439"/>
    </source>
</evidence>
<evidence type="ECO:0000259" key="2">
    <source>
        <dbReference type="Pfam" id="PF00534"/>
    </source>
</evidence>
<dbReference type="InterPro" id="IPR001296">
    <property type="entry name" value="Glyco_trans_1"/>
</dbReference>
<dbReference type="Proteomes" id="UP000034601">
    <property type="component" value="Unassembled WGS sequence"/>
</dbReference>
<dbReference type="Gene3D" id="3.40.50.2000">
    <property type="entry name" value="Glycogen Phosphorylase B"/>
    <property type="match status" value="2"/>
</dbReference>
<evidence type="ECO:0000313" key="5">
    <source>
        <dbReference type="Proteomes" id="UP000034601"/>
    </source>
</evidence>
<dbReference type="PATRIC" id="fig|1618424.3.peg.670"/>
<dbReference type="PANTHER" id="PTHR46401:SF2">
    <property type="entry name" value="GLYCOSYLTRANSFERASE WBBK-RELATED"/>
    <property type="match status" value="1"/>
</dbReference>
<evidence type="ECO:0000256" key="1">
    <source>
        <dbReference type="ARBA" id="ARBA00022679"/>
    </source>
</evidence>
<organism evidence="4 5">
    <name type="scientific">Candidatus Daviesbacteria bacterium GW2011_GWA2_40_9</name>
    <dbReference type="NCBI Taxonomy" id="1618424"/>
    <lineage>
        <taxon>Bacteria</taxon>
        <taxon>Candidatus Daviesiibacteriota</taxon>
    </lineage>
</organism>
<feature type="domain" description="Glycosyltransferase subfamily 4-like N-terminal" evidence="3">
    <location>
        <begin position="23"/>
        <end position="176"/>
    </location>
</feature>
<dbReference type="CDD" id="cd03809">
    <property type="entry name" value="GT4_MtfB-like"/>
    <property type="match status" value="1"/>
</dbReference>
<evidence type="ECO:0000313" key="4">
    <source>
        <dbReference type="EMBL" id="KKR83007.1"/>
    </source>
</evidence>
<feature type="domain" description="Glycosyl transferase family 1" evidence="2">
    <location>
        <begin position="200"/>
        <end position="350"/>
    </location>
</feature>
<dbReference type="GO" id="GO:0009103">
    <property type="term" value="P:lipopolysaccharide biosynthetic process"/>
    <property type="evidence" value="ECO:0007669"/>
    <property type="project" value="TreeGrafter"/>
</dbReference>
<sequence>MSQLANLKIWIDGYEANVPQRLGSSQVAFELLRNLEKIDQKNNYTVILAGPPMDDLPKERPGWKYKILKFNKFKTYLVLPWILFTAKEKPNLFFSPTHYAPVVSPVPRVMMIFDLAYLRFPQFFKPQDLYQMRLWTKISLMQADRIITISKSSRDDIIKYYGINKDKITIAYPGYNSASFHHFKNKAQIDQIKDKYKIIGNYAIFIGTVQPRKNLVRLIEAFKNIDQLKLVVVGKTTGLGRQAWMFEEILRKPKELGIEEKVVFTGFVPDEDLPYLIGGAQVFLLPSLWEGFGIPALESMACGTPVIVSNVSSLPEVVGSAGILVDPYNTEQIEQSIRVLAFDKRLRMEKSKEGLRQAKKFSWEKMARQVLKVFEEVANN</sequence>
<dbReference type="InterPro" id="IPR028098">
    <property type="entry name" value="Glyco_trans_4-like_N"/>
</dbReference>
<comment type="caution">
    <text evidence="4">The sequence shown here is derived from an EMBL/GenBank/DDBJ whole genome shotgun (WGS) entry which is preliminary data.</text>
</comment>
<dbReference type="SUPFAM" id="SSF53756">
    <property type="entry name" value="UDP-Glycosyltransferase/glycogen phosphorylase"/>
    <property type="match status" value="1"/>
</dbReference>
<dbReference type="GO" id="GO:0016757">
    <property type="term" value="F:glycosyltransferase activity"/>
    <property type="evidence" value="ECO:0007669"/>
    <property type="project" value="UniProtKB-KW"/>
</dbReference>
<protein>
    <submittedName>
        <fullName evidence="4">Mannosyltransferase B-like protein</fullName>
    </submittedName>
</protein>
<keyword evidence="4" id="KW-0328">Glycosyltransferase</keyword>
<dbReference type="Pfam" id="PF13439">
    <property type="entry name" value="Glyco_transf_4"/>
    <property type="match status" value="1"/>
</dbReference>
<dbReference type="Pfam" id="PF00534">
    <property type="entry name" value="Glycos_transf_1"/>
    <property type="match status" value="1"/>
</dbReference>
<dbReference type="FunFam" id="3.40.50.2000:FF:000119">
    <property type="entry name" value="Glycosyl transferase group 1"/>
    <property type="match status" value="1"/>
</dbReference>
<accession>A0A0G0X5T6</accession>
<dbReference type="AlphaFoldDB" id="A0A0G0X5T6"/>
<keyword evidence="1 4" id="KW-0808">Transferase</keyword>
<name>A0A0G0X5T6_9BACT</name>
<reference evidence="4 5" key="1">
    <citation type="journal article" date="2015" name="Nature">
        <title>rRNA introns, odd ribosomes, and small enigmatic genomes across a large radiation of phyla.</title>
        <authorList>
            <person name="Brown C.T."/>
            <person name="Hug L.A."/>
            <person name="Thomas B.C."/>
            <person name="Sharon I."/>
            <person name="Castelle C.J."/>
            <person name="Singh A."/>
            <person name="Wilkins M.J."/>
            <person name="Williams K.H."/>
            <person name="Banfield J.F."/>
        </authorList>
    </citation>
    <scope>NUCLEOTIDE SEQUENCE [LARGE SCALE GENOMIC DNA]</scope>
</reference>
<proteinExistence type="predicted"/>